<accession>A0A8R1UY15</accession>
<protein>
    <submittedName>
        <fullName evidence="1">G protein-coupled receptor</fullName>
    </submittedName>
</protein>
<dbReference type="Proteomes" id="UP000005239">
    <property type="component" value="Unassembled WGS sequence"/>
</dbReference>
<keyword evidence="2" id="KW-1185">Reference proteome</keyword>
<dbReference type="SUPFAM" id="SSF81321">
    <property type="entry name" value="Family A G protein-coupled receptor-like"/>
    <property type="match status" value="1"/>
</dbReference>
<gene>
    <name evidence="1" type="primary">WBGene00279379</name>
</gene>
<organism evidence="1 2">
    <name type="scientific">Pristionchus pacificus</name>
    <name type="common">Parasitic nematode worm</name>
    <dbReference type="NCBI Taxonomy" id="54126"/>
    <lineage>
        <taxon>Eukaryota</taxon>
        <taxon>Metazoa</taxon>
        <taxon>Ecdysozoa</taxon>
        <taxon>Nematoda</taxon>
        <taxon>Chromadorea</taxon>
        <taxon>Rhabditida</taxon>
        <taxon>Rhabditina</taxon>
        <taxon>Diplogasteromorpha</taxon>
        <taxon>Diplogasteroidea</taxon>
        <taxon>Neodiplogasteridae</taxon>
        <taxon>Pristionchus</taxon>
    </lineage>
</organism>
<reference evidence="1" key="2">
    <citation type="submission" date="2022-06" db="UniProtKB">
        <authorList>
            <consortium name="EnsemblMetazoa"/>
        </authorList>
    </citation>
    <scope>IDENTIFICATION</scope>
    <source>
        <strain evidence="1">PS312</strain>
    </source>
</reference>
<dbReference type="PANTHER" id="PTHR22943">
    <property type="entry name" value="7-TRANSMEMBRANE DOMAIN RECEPTOR C.ELEGANS"/>
    <property type="match status" value="1"/>
</dbReference>
<name>A0A2A6CL98_PRIPA</name>
<evidence type="ECO:0000313" key="1">
    <source>
        <dbReference type="EnsemblMetazoa" id="PPA41010.1"/>
    </source>
</evidence>
<proteinExistence type="predicted"/>
<dbReference type="PANTHER" id="PTHR22943:SF248">
    <property type="entry name" value="SEVEN TM RECEPTOR"/>
    <property type="match status" value="1"/>
</dbReference>
<dbReference type="AlphaFoldDB" id="A0A2A6CL98"/>
<accession>A0A2A6CL98</accession>
<evidence type="ECO:0000313" key="2">
    <source>
        <dbReference type="Proteomes" id="UP000005239"/>
    </source>
</evidence>
<dbReference type="Pfam" id="PF10326">
    <property type="entry name" value="7TM_GPCR_Str"/>
    <property type="match status" value="2"/>
</dbReference>
<reference evidence="2" key="1">
    <citation type="journal article" date="2008" name="Nat. Genet.">
        <title>The Pristionchus pacificus genome provides a unique perspective on nematode lifestyle and parasitism.</title>
        <authorList>
            <person name="Dieterich C."/>
            <person name="Clifton S.W."/>
            <person name="Schuster L.N."/>
            <person name="Chinwalla A."/>
            <person name="Delehaunty K."/>
            <person name="Dinkelacker I."/>
            <person name="Fulton L."/>
            <person name="Fulton R."/>
            <person name="Godfrey J."/>
            <person name="Minx P."/>
            <person name="Mitreva M."/>
            <person name="Roeseler W."/>
            <person name="Tian H."/>
            <person name="Witte H."/>
            <person name="Yang S.P."/>
            <person name="Wilson R.K."/>
            <person name="Sommer R.J."/>
        </authorList>
    </citation>
    <scope>NUCLEOTIDE SEQUENCE [LARGE SCALE GENOMIC DNA]</scope>
    <source>
        <strain evidence="2">PS312</strain>
    </source>
</reference>
<dbReference type="InterPro" id="IPR019428">
    <property type="entry name" value="7TM_GPCR_serpentine_rcpt_Str"/>
</dbReference>
<sequence>FQQTGRLVSERAYKVYSCSTALCSIPFNSVIIYGFIYTQVKHVGPYRWLLLSFAVLNILISILHALVFPVVHLTEFGYILWGQNLLNQSTTVGFGFTLAWMFLFYQTFIFLSFLFFYRFVHICSPSFLVWMQKNPRLSWMTVGVVVDIVYAGSIVSASNIGLIPTEKNRLYGIDLFASNLPGYIALAYWTVFPTFTAYIPIGFVLTFPLYLEYPLGGVGTLIMMSVELFPIIDPLIIMIFVKGYRAVLTKFLGRLKLIWADTSSISQSRIGPETQFTKKPVPSQPLRLLMIHPHHFISISVSRRERFIHSLILSDGVRFLLIPSSLPTTQQDRNPHPSRTGRRVMGSYLSLKDGISSLEDSSTKKTPAHARLRIRPTVGLNLRAKYPLDGLGTVFLMSIELFPIIDPLIIMIFVKGYRVILPTCMRRLMSWADASTTSSNSKIASQSQFRQHLT</sequence>
<dbReference type="EnsemblMetazoa" id="PPA41010.1">
    <property type="protein sequence ID" value="PPA41010.1"/>
    <property type="gene ID" value="WBGene00279379"/>
</dbReference>